<proteinExistence type="predicted"/>
<dbReference type="AlphaFoldDB" id="A0A915L4M1"/>
<dbReference type="WBParaSite" id="nRc.2.0.1.t44725-RA">
    <property type="protein sequence ID" value="nRc.2.0.1.t44725-RA"/>
    <property type="gene ID" value="nRc.2.0.1.g44725"/>
</dbReference>
<organism evidence="1 2">
    <name type="scientific">Romanomermis culicivorax</name>
    <name type="common">Nematode worm</name>
    <dbReference type="NCBI Taxonomy" id="13658"/>
    <lineage>
        <taxon>Eukaryota</taxon>
        <taxon>Metazoa</taxon>
        <taxon>Ecdysozoa</taxon>
        <taxon>Nematoda</taxon>
        <taxon>Enoplea</taxon>
        <taxon>Dorylaimia</taxon>
        <taxon>Mermithida</taxon>
        <taxon>Mermithoidea</taxon>
        <taxon>Mermithidae</taxon>
        <taxon>Romanomermis</taxon>
    </lineage>
</organism>
<dbReference type="Proteomes" id="UP000887565">
    <property type="component" value="Unplaced"/>
</dbReference>
<evidence type="ECO:0000313" key="2">
    <source>
        <dbReference type="WBParaSite" id="nRc.2.0.1.t44725-RA"/>
    </source>
</evidence>
<protein>
    <submittedName>
        <fullName evidence="2">Uncharacterized protein</fullName>
    </submittedName>
</protein>
<sequence length="81" mass="8994">MKRSRFKSLRSIASGSAATETTFHTANISLLPEIGFTKQYPRYQFQKSEGTSSGTIQKLYFQVKNFEILTGHGSSGGPLYL</sequence>
<name>A0A915L4M1_ROMCU</name>
<accession>A0A915L4M1</accession>
<keyword evidence="1" id="KW-1185">Reference proteome</keyword>
<evidence type="ECO:0000313" key="1">
    <source>
        <dbReference type="Proteomes" id="UP000887565"/>
    </source>
</evidence>
<reference evidence="2" key="1">
    <citation type="submission" date="2022-11" db="UniProtKB">
        <authorList>
            <consortium name="WormBaseParasite"/>
        </authorList>
    </citation>
    <scope>IDENTIFICATION</scope>
</reference>